<keyword evidence="7" id="KW-1185">Reference proteome</keyword>
<dbReference type="PRINTS" id="PR01210">
    <property type="entry name" value="GGTRANSPTASE"/>
</dbReference>
<evidence type="ECO:0000256" key="2">
    <source>
        <dbReference type="ARBA" id="ARBA00022679"/>
    </source>
</evidence>
<name>A0A1H8Y439_9PSEU</name>
<evidence type="ECO:0000256" key="5">
    <source>
        <dbReference type="SAM" id="MobiDB-lite"/>
    </source>
</evidence>
<evidence type="ECO:0000256" key="3">
    <source>
        <dbReference type="ARBA" id="ARBA00022801"/>
    </source>
</evidence>
<dbReference type="STRING" id="394193.SAMN04489732_11128"/>
<dbReference type="RefSeq" id="WP_245787462.1">
    <property type="nucleotide sequence ID" value="NZ_FOEF01000011.1"/>
</dbReference>
<gene>
    <name evidence="6" type="ORF">SAMN04489732_11128</name>
</gene>
<keyword evidence="2" id="KW-0808">Transferase</keyword>
<evidence type="ECO:0000256" key="1">
    <source>
        <dbReference type="ARBA" id="ARBA00009381"/>
    </source>
</evidence>
<dbReference type="InterPro" id="IPR051792">
    <property type="entry name" value="GGT_bact"/>
</dbReference>
<keyword evidence="4" id="KW-0865">Zymogen</keyword>
<dbReference type="SUPFAM" id="SSF56235">
    <property type="entry name" value="N-terminal nucleophile aminohydrolases (Ntn hydrolases)"/>
    <property type="match status" value="1"/>
</dbReference>
<protein>
    <submittedName>
        <fullName evidence="6">Gamma-glutamyltranspeptidase / glutathione hydrolase</fullName>
    </submittedName>
</protein>
<evidence type="ECO:0000256" key="4">
    <source>
        <dbReference type="ARBA" id="ARBA00023145"/>
    </source>
</evidence>
<comment type="similarity">
    <text evidence="1">Belongs to the gamma-glutamyltransferase family.</text>
</comment>
<sequence>MTGTTASRPGRVGPKETVTGKRAVASSQHRIVTDTMLDTMRAGGNAVDAAIAGCLVQAVVQQDMTNHTGTVTALVHDAKTGEVAELNSMGRIVPGLAPFAPVPAGKGLYAAVPGSPRAVTPGFMPGMKALYERYATLPWARLCEPAVHWAEEGHEVTSFEHLVLAQTVDFFLYTESGRKHFTPGGHLPQAGDRWAQPELAETMRNLAADGPDYFLTGKWAQDFVARGNELGWPVKPEHLTAIPPRWTSGHRWEHKGATIVQQAAPERQGIYCQIVLGILDELGITSIGHWSENAEALYYLAHALRRAAHETGLLNDPDLFGDTTGPLTSPALIKGFADILRNARARVDLTEHVKLTRGVPAMAATGASKQPAGSCELAIVDEQGNWVQMMNTLQSGGIPGEVVGGVPMVGSHWMNSLASPIEGWVAGGGRMRSILSNTMVLRDGKPWLSLGSPGNVHCTVPQVLSNILDFGMDPYSADDAPRCLPYEDDHTISVESRVAAEVPADLAKLGVLTNPLPEYDYHMGTYQMAWRAEDGSLSTCTGPRREGVADGL</sequence>
<dbReference type="EMBL" id="FOEF01000011">
    <property type="protein sequence ID" value="SEP47060.1"/>
    <property type="molecule type" value="Genomic_DNA"/>
</dbReference>
<keyword evidence="3 6" id="KW-0378">Hydrolase</keyword>
<reference evidence="7" key="1">
    <citation type="submission" date="2016-10" db="EMBL/GenBank/DDBJ databases">
        <authorList>
            <person name="Varghese N."/>
            <person name="Submissions S."/>
        </authorList>
    </citation>
    <scope>NUCLEOTIDE SEQUENCE [LARGE SCALE GENOMIC DNA]</scope>
    <source>
        <strain evidence="7">DSM 44993</strain>
    </source>
</reference>
<dbReference type="PANTHER" id="PTHR43199:SF1">
    <property type="entry name" value="GLUTATHIONE HYDROLASE PROENZYME"/>
    <property type="match status" value="1"/>
</dbReference>
<dbReference type="Pfam" id="PF01019">
    <property type="entry name" value="G_glu_transpept"/>
    <property type="match status" value="1"/>
</dbReference>
<dbReference type="InterPro" id="IPR043137">
    <property type="entry name" value="GGT_ssub_C"/>
</dbReference>
<evidence type="ECO:0000313" key="7">
    <source>
        <dbReference type="Proteomes" id="UP000198582"/>
    </source>
</evidence>
<dbReference type="GO" id="GO:0016740">
    <property type="term" value="F:transferase activity"/>
    <property type="evidence" value="ECO:0007669"/>
    <property type="project" value="UniProtKB-KW"/>
</dbReference>
<dbReference type="InterPro" id="IPR043138">
    <property type="entry name" value="GGT_lsub"/>
</dbReference>
<dbReference type="AlphaFoldDB" id="A0A1H8Y439"/>
<dbReference type="Gene3D" id="3.60.20.40">
    <property type="match status" value="1"/>
</dbReference>
<dbReference type="PANTHER" id="PTHR43199">
    <property type="entry name" value="GLUTATHIONE HYDROLASE"/>
    <property type="match status" value="1"/>
</dbReference>
<dbReference type="Gene3D" id="1.10.246.130">
    <property type="match status" value="1"/>
</dbReference>
<dbReference type="Proteomes" id="UP000198582">
    <property type="component" value="Unassembled WGS sequence"/>
</dbReference>
<feature type="region of interest" description="Disordered" evidence="5">
    <location>
        <begin position="1"/>
        <end position="27"/>
    </location>
</feature>
<proteinExistence type="inferred from homology"/>
<dbReference type="InterPro" id="IPR029055">
    <property type="entry name" value="Ntn_hydrolases_N"/>
</dbReference>
<organism evidence="6 7">
    <name type="scientific">Amycolatopsis saalfeldensis</name>
    <dbReference type="NCBI Taxonomy" id="394193"/>
    <lineage>
        <taxon>Bacteria</taxon>
        <taxon>Bacillati</taxon>
        <taxon>Actinomycetota</taxon>
        <taxon>Actinomycetes</taxon>
        <taxon>Pseudonocardiales</taxon>
        <taxon>Pseudonocardiaceae</taxon>
        <taxon>Amycolatopsis</taxon>
    </lineage>
</organism>
<accession>A0A1H8Y439</accession>
<dbReference type="GO" id="GO:0016787">
    <property type="term" value="F:hydrolase activity"/>
    <property type="evidence" value="ECO:0007669"/>
    <property type="project" value="UniProtKB-KW"/>
</dbReference>
<evidence type="ECO:0000313" key="6">
    <source>
        <dbReference type="EMBL" id="SEP47060.1"/>
    </source>
</evidence>